<accession>A0ABV2KAM1</accession>
<evidence type="ECO:0000313" key="2">
    <source>
        <dbReference type="Proteomes" id="UP001549104"/>
    </source>
</evidence>
<evidence type="ECO:0000313" key="1">
    <source>
        <dbReference type="EMBL" id="MET3658136.1"/>
    </source>
</evidence>
<reference evidence="1 2" key="1">
    <citation type="submission" date="2024-06" db="EMBL/GenBank/DDBJ databases">
        <title>Sorghum-associated microbial communities from plants grown in Nebraska, USA.</title>
        <authorList>
            <person name="Schachtman D."/>
        </authorList>
    </citation>
    <scope>NUCLEOTIDE SEQUENCE [LARGE SCALE GENOMIC DNA]</scope>
    <source>
        <strain evidence="1 2">1288</strain>
    </source>
</reference>
<protein>
    <recommendedName>
        <fullName evidence="3">Transposase</fullName>
    </recommendedName>
</protein>
<proteinExistence type="predicted"/>
<gene>
    <name evidence="1" type="ORF">ABIC55_003253</name>
</gene>
<dbReference type="RefSeq" id="WP_354313818.1">
    <property type="nucleotide sequence ID" value="NZ_JBEPME010000005.1"/>
</dbReference>
<keyword evidence="2" id="KW-1185">Reference proteome</keyword>
<dbReference type="Proteomes" id="UP001549104">
    <property type="component" value="Unassembled WGS sequence"/>
</dbReference>
<comment type="caution">
    <text evidence="1">The sequence shown here is derived from an EMBL/GenBank/DDBJ whole genome shotgun (WGS) entry which is preliminary data.</text>
</comment>
<name>A0ABV2KAM1_SPOPS</name>
<organism evidence="1 2">
    <name type="scientific">Sporosarcina psychrophila</name>
    <name type="common">Bacillus psychrophilus</name>
    <dbReference type="NCBI Taxonomy" id="1476"/>
    <lineage>
        <taxon>Bacteria</taxon>
        <taxon>Bacillati</taxon>
        <taxon>Bacillota</taxon>
        <taxon>Bacilli</taxon>
        <taxon>Bacillales</taxon>
        <taxon>Caryophanaceae</taxon>
        <taxon>Sporosarcina</taxon>
    </lineage>
</organism>
<sequence>MPNWIHGPGFHLVQSTKPYDADKLKREMNELEVKIRMAERYWENRKGQMT</sequence>
<dbReference type="EMBL" id="JBEPME010000005">
    <property type="protein sequence ID" value="MET3658136.1"/>
    <property type="molecule type" value="Genomic_DNA"/>
</dbReference>
<evidence type="ECO:0008006" key="3">
    <source>
        <dbReference type="Google" id="ProtNLM"/>
    </source>
</evidence>